<dbReference type="RefSeq" id="WP_258790964.1">
    <property type="nucleotide sequence ID" value="NZ_JANUGQ010000040.1"/>
</dbReference>
<accession>A0ABT2CQC7</accession>
<comment type="caution">
    <text evidence="2">The sequence shown here is derived from an EMBL/GenBank/DDBJ whole genome shotgun (WGS) entry which is preliminary data.</text>
</comment>
<evidence type="ECO:0000313" key="3">
    <source>
        <dbReference type="Proteomes" id="UP001431313"/>
    </source>
</evidence>
<organism evidence="2 3">
    <name type="scientific">Streptomyces pyxinae</name>
    <dbReference type="NCBI Taxonomy" id="2970734"/>
    <lineage>
        <taxon>Bacteria</taxon>
        <taxon>Bacillati</taxon>
        <taxon>Actinomycetota</taxon>
        <taxon>Actinomycetes</taxon>
        <taxon>Kitasatosporales</taxon>
        <taxon>Streptomycetaceae</taxon>
        <taxon>Streptomyces</taxon>
    </lineage>
</organism>
<evidence type="ECO:0000256" key="1">
    <source>
        <dbReference type="SAM" id="MobiDB-lite"/>
    </source>
</evidence>
<keyword evidence="3" id="KW-1185">Reference proteome</keyword>
<dbReference type="Proteomes" id="UP001431313">
    <property type="component" value="Unassembled WGS sequence"/>
</dbReference>
<gene>
    <name evidence="2" type="ORF">NX801_29170</name>
</gene>
<protein>
    <submittedName>
        <fullName evidence="2">Uncharacterized protein</fullName>
    </submittedName>
</protein>
<name>A0ABT2CQC7_9ACTN</name>
<proteinExistence type="predicted"/>
<feature type="region of interest" description="Disordered" evidence="1">
    <location>
        <begin position="1"/>
        <end position="37"/>
    </location>
</feature>
<evidence type="ECO:0000313" key="2">
    <source>
        <dbReference type="EMBL" id="MCS0639637.1"/>
    </source>
</evidence>
<dbReference type="EMBL" id="JANUGQ010000040">
    <property type="protein sequence ID" value="MCS0639637.1"/>
    <property type="molecule type" value="Genomic_DNA"/>
</dbReference>
<reference evidence="2" key="1">
    <citation type="submission" date="2022-08" db="EMBL/GenBank/DDBJ databases">
        <authorList>
            <person name="Somphong A."/>
            <person name="Phongsopitanun W."/>
        </authorList>
    </citation>
    <scope>NUCLEOTIDE SEQUENCE</scope>
    <source>
        <strain evidence="2">LP05-1</strain>
    </source>
</reference>
<sequence>MVPHSFVTDWNPESGVLTAVPSGAPATGGPPPGAAGGLGAAGVPGAAGGPGAAGVAGPDGSTGAAGDNPVGFRAVASVAFAADGEVCAVDVPDLPERLTPAIPRAHGAESVGYAWLDNGWLWIPLTGDRADRRRSGLAEVEVRLRSAEVTGLFLRFLDEEPGASGDRGTAEETVR</sequence>